<dbReference type="PANTHER" id="PTHR46858:SF5">
    <property type="entry name" value="E3 UBIQUITIN-PROTEIN LIGASE APD1-RELATED"/>
    <property type="match status" value="1"/>
</dbReference>
<evidence type="ECO:0000256" key="4">
    <source>
        <dbReference type="ARBA" id="ARBA00022679"/>
    </source>
</evidence>
<evidence type="ECO:0000256" key="12">
    <source>
        <dbReference type="PROSITE-ProRule" id="PRU00175"/>
    </source>
</evidence>
<dbReference type="GO" id="GO:0012505">
    <property type="term" value="C:endomembrane system"/>
    <property type="evidence" value="ECO:0007669"/>
    <property type="project" value="UniProtKB-SubCell"/>
</dbReference>
<evidence type="ECO:0000256" key="8">
    <source>
        <dbReference type="ARBA" id="ARBA00022786"/>
    </source>
</evidence>
<reference evidence="16 17" key="1">
    <citation type="submission" date="2024-02" db="EMBL/GenBank/DDBJ databases">
        <authorList>
            <person name="Vignale AGUSTIN F."/>
            <person name="Sosa J E."/>
            <person name="Modenutti C."/>
        </authorList>
    </citation>
    <scope>NUCLEOTIDE SEQUENCE [LARGE SCALE GENOMIC DNA]</scope>
</reference>
<evidence type="ECO:0000256" key="11">
    <source>
        <dbReference type="ARBA" id="ARBA00023136"/>
    </source>
</evidence>
<dbReference type="Pfam" id="PF13920">
    <property type="entry name" value="zf-C3HC4_3"/>
    <property type="match status" value="1"/>
</dbReference>
<dbReference type="Proteomes" id="UP001642360">
    <property type="component" value="Unassembled WGS sequence"/>
</dbReference>
<comment type="caution">
    <text evidence="16">The sequence shown here is derived from an EMBL/GenBank/DDBJ whole genome shotgun (WGS) entry which is preliminary data.</text>
</comment>
<dbReference type="PANTHER" id="PTHR46858">
    <property type="entry name" value="OS05G0521000 PROTEIN"/>
    <property type="match status" value="1"/>
</dbReference>
<evidence type="ECO:0000256" key="6">
    <source>
        <dbReference type="ARBA" id="ARBA00022723"/>
    </source>
</evidence>
<dbReference type="GO" id="GO:0009555">
    <property type="term" value="P:pollen development"/>
    <property type="evidence" value="ECO:0007669"/>
    <property type="project" value="UniProtKB-ARBA"/>
</dbReference>
<evidence type="ECO:0000256" key="14">
    <source>
        <dbReference type="SAM" id="Phobius"/>
    </source>
</evidence>
<gene>
    <name evidence="16" type="ORF">ILEXP_LOCUS7360</name>
</gene>
<dbReference type="Gene3D" id="3.30.40.10">
    <property type="entry name" value="Zinc/RING finger domain, C3HC4 (zinc finger)"/>
    <property type="match status" value="1"/>
</dbReference>
<evidence type="ECO:0000256" key="7">
    <source>
        <dbReference type="ARBA" id="ARBA00022771"/>
    </source>
</evidence>
<evidence type="ECO:0000256" key="5">
    <source>
        <dbReference type="ARBA" id="ARBA00022692"/>
    </source>
</evidence>
<dbReference type="AlphaFoldDB" id="A0ABC8R5D4"/>
<evidence type="ECO:0000259" key="15">
    <source>
        <dbReference type="PROSITE" id="PS50089"/>
    </source>
</evidence>
<feature type="region of interest" description="Disordered" evidence="13">
    <location>
        <begin position="231"/>
        <end position="254"/>
    </location>
</feature>
<evidence type="ECO:0000256" key="2">
    <source>
        <dbReference type="ARBA" id="ARBA00004308"/>
    </source>
</evidence>
<accession>A0ABC8R5D4</accession>
<dbReference type="InterPro" id="IPR032010">
    <property type="entry name" value="APD1-4_M"/>
</dbReference>
<dbReference type="GO" id="GO:0016020">
    <property type="term" value="C:membrane"/>
    <property type="evidence" value="ECO:0007669"/>
    <property type="project" value="UniProtKB-SubCell"/>
</dbReference>
<keyword evidence="11 14" id="KW-0472">Membrane</keyword>
<dbReference type="InterPro" id="IPR001841">
    <property type="entry name" value="Znf_RING"/>
</dbReference>
<keyword evidence="6" id="KW-0479">Metal-binding</keyword>
<dbReference type="FunFam" id="3.30.40.10:FF:000658">
    <property type="entry name" value="E3 ubiquitin-protein ligase APD2"/>
    <property type="match status" value="1"/>
</dbReference>
<comment type="pathway">
    <text evidence="3">Protein modification; protein ubiquitination.</text>
</comment>
<protein>
    <recommendedName>
        <fullName evidence="15">RING-type domain-containing protein</fullName>
    </recommendedName>
</protein>
<evidence type="ECO:0000256" key="13">
    <source>
        <dbReference type="SAM" id="MobiDB-lite"/>
    </source>
</evidence>
<sequence length="330" mass="36605">MLYGFHNDPPLDVVNTWSETHATSLHASSHQEWLHFLNEGSQINVSYSVSPSSSSLVFVIVQGKDGLAEWLEEPSYPNSALLWEIIHGNGMIQLAISKSSSYYIAVANLYAEEVDVQLNLTIKALLYNTTEAYYMCTFAHGQCTVELIFPTGNIAILTSPGPRNRSTKDEWYVKLSYGPRWISYLVGIGGLTVVMLLAFHFSNNFQCTSDNMTGTQYGDMGSERAPLLSRKDDDISSWGSSYDSVSQDDEDPEDALAVTSLEGKPTKVGEYNNNTRRLCAICYDGPRDCFFLPCGHCVACFACGTRIAEAAGTCPICRREMKKVRKIFTV</sequence>
<dbReference type="Pfam" id="PF16041">
    <property type="entry name" value="APD1-4_M"/>
    <property type="match status" value="1"/>
</dbReference>
<feature type="transmembrane region" description="Helical" evidence="14">
    <location>
        <begin position="181"/>
        <end position="201"/>
    </location>
</feature>
<proteinExistence type="predicted"/>
<evidence type="ECO:0000313" key="16">
    <source>
        <dbReference type="EMBL" id="CAK9139942.1"/>
    </source>
</evidence>
<evidence type="ECO:0000256" key="1">
    <source>
        <dbReference type="ARBA" id="ARBA00004141"/>
    </source>
</evidence>
<evidence type="ECO:0000256" key="10">
    <source>
        <dbReference type="ARBA" id="ARBA00022989"/>
    </source>
</evidence>
<keyword evidence="8" id="KW-0833">Ubl conjugation pathway</keyword>
<evidence type="ECO:0000256" key="3">
    <source>
        <dbReference type="ARBA" id="ARBA00004906"/>
    </source>
</evidence>
<dbReference type="SMART" id="SM00184">
    <property type="entry name" value="RING"/>
    <property type="match status" value="1"/>
</dbReference>
<comment type="subcellular location">
    <subcellularLocation>
        <location evidence="2">Endomembrane system</location>
    </subcellularLocation>
    <subcellularLocation>
        <location evidence="1">Membrane</location>
        <topology evidence="1">Multi-pass membrane protein</topology>
    </subcellularLocation>
</comment>
<keyword evidence="5 14" id="KW-0812">Transmembrane</keyword>
<dbReference type="EMBL" id="CAUOFW020001003">
    <property type="protein sequence ID" value="CAK9139942.1"/>
    <property type="molecule type" value="Genomic_DNA"/>
</dbReference>
<name>A0ABC8R5D4_9AQUA</name>
<dbReference type="SUPFAM" id="SSF57850">
    <property type="entry name" value="RING/U-box"/>
    <property type="match status" value="1"/>
</dbReference>
<dbReference type="GO" id="GO:0008270">
    <property type="term" value="F:zinc ion binding"/>
    <property type="evidence" value="ECO:0007669"/>
    <property type="project" value="UniProtKB-KW"/>
</dbReference>
<dbReference type="InterPro" id="IPR013083">
    <property type="entry name" value="Znf_RING/FYVE/PHD"/>
</dbReference>
<organism evidence="16 17">
    <name type="scientific">Ilex paraguariensis</name>
    <name type="common">yerba mate</name>
    <dbReference type="NCBI Taxonomy" id="185542"/>
    <lineage>
        <taxon>Eukaryota</taxon>
        <taxon>Viridiplantae</taxon>
        <taxon>Streptophyta</taxon>
        <taxon>Embryophyta</taxon>
        <taxon>Tracheophyta</taxon>
        <taxon>Spermatophyta</taxon>
        <taxon>Magnoliopsida</taxon>
        <taxon>eudicotyledons</taxon>
        <taxon>Gunneridae</taxon>
        <taxon>Pentapetalae</taxon>
        <taxon>asterids</taxon>
        <taxon>campanulids</taxon>
        <taxon>Aquifoliales</taxon>
        <taxon>Aquifoliaceae</taxon>
        <taxon>Ilex</taxon>
    </lineage>
</organism>
<dbReference type="GO" id="GO:0016740">
    <property type="term" value="F:transferase activity"/>
    <property type="evidence" value="ECO:0007669"/>
    <property type="project" value="UniProtKB-KW"/>
</dbReference>
<feature type="domain" description="RING-type" evidence="15">
    <location>
        <begin position="279"/>
        <end position="318"/>
    </location>
</feature>
<keyword evidence="10 14" id="KW-1133">Transmembrane helix</keyword>
<dbReference type="PROSITE" id="PS50089">
    <property type="entry name" value="ZF_RING_2"/>
    <property type="match status" value="1"/>
</dbReference>
<evidence type="ECO:0000313" key="17">
    <source>
        <dbReference type="Proteomes" id="UP001642360"/>
    </source>
</evidence>
<keyword evidence="4" id="KW-0808">Transferase</keyword>
<keyword evidence="7 12" id="KW-0863">Zinc-finger</keyword>
<keyword evidence="9" id="KW-0862">Zinc</keyword>
<evidence type="ECO:0000256" key="9">
    <source>
        <dbReference type="ARBA" id="ARBA00022833"/>
    </source>
</evidence>
<dbReference type="GO" id="GO:0000278">
    <property type="term" value="P:mitotic cell cycle"/>
    <property type="evidence" value="ECO:0007669"/>
    <property type="project" value="UniProtKB-ARBA"/>
</dbReference>
<keyword evidence="17" id="KW-1185">Reference proteome</keyword>
<dbReference type="InterPro" id="IPR032008">
    <property type="entry name" value="APD1-4_N"/>
</dbReference>
<dbReference type="Pfam" id="PF16040">
    <property type="entry name" value="APD1-4_N"/>
    <property type="match status" value="1"/>
</dbReference>